<dbReference type="Pfam" id="PF00106">
    <property type="entry name" value="adh_short"/>
    <property type="match status" value="1"/>
</dbReference>
<evidence type="ECO:0000256" key="2">
    <source>
        <dbReference type="ARBA" id="ARBA00023002"/>
    </source>
</evidence>
<comment type="similarity">
    <text evidence="1">Belongs to the short-chain dehydrogenases/reductases (SDR) family.</text>
</comment>
<evidence type="ECO:0000313" key="5">
    <source>
        <dbReference type="Proteomes" id="UP000266340"/>
    </source>
</evidence>
<dbReference type="GO" id="GO:0016491">
    <property type="term" value="F:oxidoreductase activity"/>
    <property type="evidence" value="ECO:0007669"/>
    <property type="project" value="UniProtKB-KW"/>
</dbReference>
<dbReference type="SUPFAM" id="SSF51735">
    <property type="entry name" value="NAD(P)-binding Rossmann-fold domains"/>
    <property type="match status" value="1"/>
</dbReference>
<dbReference type="InterPro" id="IPR002347">
    <property type="entry name" value="SDR_fam"/>
</dbReference>
<dbReference type="EMBL" id="QXJM01000024">
    <property type="protein sequence ID" value="RIE04589.1"/>
    <property type="molecule type" value="Genomic_DNA"/>
</dbReference>
<sequence>MQGVIMRIVITGGTSGIGYGTARLAAERGWKVTIVGRNRAQGAKITAELGVDYLHADLSKMSDVRRLAEQIEGPINALALCAGGISTDKEVRLTNEGLETTFATNYLSKFALSEMLLQQNKIVPDGCIVMVGGNGVHKNASTVWAEPQAGLQAAMKAAFAVDLYASELAKRHPRLRVHTCYPGMVRTNLFQEAPLLFRLLSRIFGQPIAKGSAYLGRLILENHSGVHWKQDRPMRFRVPLPEGQEAEALWAYSRQYI</sequence>
<dbReference type="PANTHER" id="PTHR24320">
    <property type="entry name" value="RETINOL DEHYDROGENASE"/>
    <property type="match status" value="1"/>
</dbReference>
<evidence type="ECO:0000313" key="3">
    <source>
        <dbReference type="EMBL" id="RIE01245.1"/>
    </source>
</evidence>
<keyword evidence="2" id="KW-0560">Oxidoreductase</keyword>
<protein>
    <submittedName>
        <fullName evidence="3">SDR family NAD(P)-dependent oxidoreductase</fullName>
    </submittedName>
</protein>
<reference evidence="3 5" key="1">
    <citation type="submission" date="2018-09" db="EMBL/GenBank/DDBJ databases">
        <title>Cohnella cavernae sp. nov., isolated from a karst cave.</title>
        <authorList>
            <person name="Zhu H."/>
        </authorList>
    </citation>
    <scope>NUCLEOTIDE SEQUENCE [LARGE SCALE GENOMIC DNA]</scope>
    <source>
        <strain evidence="3 5">K2E09-144</strain>
    </source>
</reference>
<dbReference type="InterPro" id="IPR036291">
    <property type="entry name" value="NAD(P)-bd_dom_sf"/>
</dbReference>
<evidence type="ECO:0000256" key="1">
    <source>
        <dbReference type="ARBA" id="ARBA00006484"/>
    </source>
</evidence>
<dbReference type="Proteomes" id="UP000266340">
    <property type="component" value="Unassembled WGS sequence"/>
</dbReference>
<organism evidence="3 5">
    <name type="scientific">Cohnella faecalis</name>
    <dbReference type="NCBI Taxonomy" id="2315694"/>
    <lineage>
        <taxon>Bacteria</taxon>
        <taxon>Bacillati</taxon>
        <taxon>Bacillota</taxon>
        <taxon>Bacilli</taxon>
        <taxon>Bacillales</taxon>
        <taxon>Paenibacillaceae</taxon>
        <taxon>Cohnella</taxon>
    </lineage>
</organism>
<gene>
    <name evidence="4" type="ORF">D3H35_05335</name>
    <name evidence="3" type="ORF">D3H35_22910</name>
</gene>
<dbReference type="PRINTS" id="PR00081">
    <property type="entry name" value="GDHRDH"/>
</dbReference>
<dbReference type="EMBL" id="QXJM01000040">
    <property type="protein sequence ID" value="RIE01245.1"/>
    <property type="molecule type" value="Genomic_DNA"/>
</dbReference>
<evidence type="ECO:0000313" key="4">
    <source>
        <dbReference type="EMBL" id="RIE04589.1"/>
    </source>
</evidence>
<accession>A0A398CFN9</accession>
<dbReference type="Gene3D" id="3.40.50.720">
    <property type="entry name" value="NAD(P)-binding Rossmann-like Domain"/>
    <property type="match status" value="1"/>
</dbReference>
<dbReference type="AlphaFoldDB" id="A0A398CFN9"/>
<comment type="caution">
    <text evidence="3">The sequence shown here is derived from an EMBL/GenBank/DDBJ whole genome shotgun (WGS) entry which is preliminary data.</text>
</comment>
<dbReference type="PANTHER" id="PTHR24320:SF148">
    <property type="entry name" value="NAD(P)-BINDING ROSSMANN-FOLD SUPERFAMILY PROTEIN"/>
    <property type="match status" value="1"/>
</dbReference>
<proteinExistence type="inferred from homology"/>
<keyword evidence="5" id="KW-1185">Reference proteome</keyword>
<name>A0A398CFN9_9BACL</name>